<name>A0A1I3WEJ5_9ACTN</name>
<organism evidence="2 3">
    <name type="scientific">Streptosporangium canum</name>
    <dbReference type="NCBI Taxonomy" id="324952"/>
    <lineage>
        <taxon>Bacteria</taxon>
        <taxon>Bacillati</taxon>
        <taxon>Actinomycetota</taxon>
        <taxon>Actinomycetes</taxon>
        <taxon>Streptosporangiales</taxon>
        <taxon>Streptosporangiaceae</taxon>
        <taxon>Streptosporangium</taxon>
    </lineage>
</organism>
<evidence type="ECO:0000259" key="1">
    <source>
        <dbReference type="Pfam" id="PF00135"/>
    </source>
</evidence>
<dbReference type="EMBL" id="FOQY01000016">
    <property type="protein sequence ID" value="SFK06104.1"/>
    <property type="molecule type" value="Genomic_DNA"/>
</dbReference>
<protein>
    <submittedName>
        <fullName evidence="2">Para-nitrobenzyl esterase</fullName>
    </submittedName>
</protein>
<dbReference type="Pfam" id="PF00135">
    <property type="entry name" value="COesterase"/>
    <property type="match status" value="1"/>
</dbReference>
<keyword evidence="3" id="KW-1185">Reference proteome</keyword>
<dbReference type="SUPFAM" id="SSF53474">
    <property type="entry name" value="alpha/beta-Hydrolases"/>
    <property type="match status" value="1"/>
</dbReference>
<dbReference type="AlphaFoldDB" id="A0A1I3WEJ5"/>
<dbReference type="Proteomes" id="UP000199111">
    <property type="component" value="Unassembled WGS sequence"/>
</dbReference>
<gene>
    <name evidence="2" type="ORF">SAMN05216275_116107</name>
</gene>
<feature type="domain" description="Carboxylesterase type B" evidence="1">
    <location>
        <begin position="6"/>
        <end position="43"/>
    </location>
</feature>
<dbReference type="InterPro" id="IPR029058">
    <property type="entry name" value="AB_hydrolase_fold"/>
</dbReference>
<sequence>MTSSHDPVVETAAGAVRGRRTGGVTRFGGIPYGAAPVGERRFAGRGRETRVGRFRAYGRP</sequence>
<evidence type="ECO:0000313" key="3">
    <source>
        <dbReference type="Proteomes" id="UP000199111"/>
    </source>
</evidence>
<accession>A0A1I3WEJ5</accession>
<proteinExistence type="predicted"/>
<dbReference type="InterPro" id="IPR002018">
    <property type="entry name" value="CarbesteraseB"/>
</dbReference>
<evidence type="ECO:0000313" key="2">
    <source>
        <dbReference type="EMBL" id="SFK06104.1"/>
    </source>
</evidence>
<reference evidence="3" key="1">
    <citation type="submission" date="2016-10" db="EMBL/GenBank/DDBJ databases">
        <authorList>
            <person name="Varghese N."/>
            <person name="Submissions S."/>
        </authorList>
    </citation>
    <scope>NUCLEOTIDE SEQUENCE [LARGE SCALE GENOMIC DNA]</scope>
    <source>
        <strain evidence="3">CGMCC 4.2126</strain>
    </source>
</reference>
<dbReference type="Gene3D" id="3.40.50.1820">
    <property type="entry name" value="alpha/beta hydrolase"/>
    <property type="match status" value="1"/>
</dbReference>